<dbReference type="GO" id="GO:0015074">
    <property type="term" value="P:DNA integration"/>
    <property type="evidence" value="ECO:0007669"/>
    <property type="project" value="InterPro"/>
</dbReference>
<keyword evidence="2" id="KW-1185">Reference proteome</keyword>
<sequence length="152" mass="16987">MIFPSKSKIWLSLSSTVKFADNNGSNPKYLHNAKSVIIQFRGNNQIGLARAQVVLCQDQITDVRAAWCLVKHHKSLNSEANSLVYNIDSTQNLLVRNLVKTMQYNAEHAGEDPSKYGSHSVRSGDATALFNTEFDSLEVKLFARWSSDAAER</sequence>
<evidence type="ECO:0008006" key="3">
    <source>
        <dbReference type="Google" id="ProtNLM"/>
    </source>
</evidence>
<dbReference type="OrthoDB" id="167975at2759"/>
<reference evidence="2" key="1">
    <citation type="submission" date="2017-03" db="EMBL/GenBank/DDBJ databases">
        <title>Phytopthora megakarya and P. palmivora, two closely related causual agents of cacao black pod achieved similar genome size and gene model numbers by different mechanisms.</title>
        <authorList>
            <person name="Ali S."/>
            <person name="Shao J."/>
            <person name="Larry D.J."/>
            <person name="Kronmiller B."/>
            <person name="Shen D."/>
            <person name="Strem M.D."/>
            <person name="Melnick R.L."/>
            <person name="Guiltinan M.J."/>
            <person name="Tyler B.M."/>
            <person name="Meinhardt L.W."/>
            <person name="Bailey B.A."/>
        </authorList>
    </citation>
    <scope>NUCLEOTIDE SEQUENCE [LARGE SCALE GENOMIC DNA]</scope>
    <source>
        <strain evidence="2">zdho120</strain>
    </source>
</reference>
<gene>
    <name evidence="1" type="ORF">PHMEG_00025413</name>
</gene>
<dbReference type="EMBL" id="NBNE01005841">
    <property type="protein sequence ID" value="OWZ02938.1"/>
    <property type="molecule type" value="Genomic_DNA"/>
</dbReference>
<comment type="caution">
    <text evidence="1">The sequence shown here is derived from an EMBL/GenBank/DDBJ whole genome shotgun (WGS) entry which is preliminary data.</text>
</comment>
<name>A0A225VDI7_9STRA</name>
<dbReference type="Gene3D" id="1.10.443.10">
    <property type="entry name" value="Intergrase catalytic core"/>
    <property type="match status" value="1"/>
</dbReference>
<evidence type="ECO:0000313" key="2">
    <source>
        <dbReference type="Proteomes" id="UP000198211"/>
    </source>
</evidence>
<dbReference type="Proteomes" id="UP000198211">
    <property type="component" value="Unassembled WGS sequence"/>
</dbReference>
<dbReference type="GO" id="GO:0003677">
    <property type="term" value="F:DNA binding"/>
    <property type="evidence" value="ECO:0007669"/>
    <property type="project" value="InterPro"/>
</dbReference>
<evidence type="ECO:0000313" key="1">
    <source>
        <dbReference type="EMBL" id="OWZ02938.1"/>
    </source>
</evidence>
<protein>
    <recommendedName>
        <fullName evidence="3">Tyr recombinase domain-containing protein</fullName>
    </recommendedName>
</protein>
<accession>A0A225VDI7</accession>
<dbReference type="InterPro" id="IPR013762">
    <property type="entry name" value="Integrase-like_cat_sf"/>
</dbReference>
<proteinExistence type="predicted"/>
<dbReference type="AlphaFoldDB" id="A0A225VDI7"/>
<dbReference type="GO" id="GO:0006310">
    <property type="term" value="P:DNA recombination"/>
    <property type="evidence" value="ECO:0007669"/>
    <property type="project" value="InterPro"/>
</dbReference>
<organism evidence="1 2">
    <name type="scientific">Phytophthora megakarya</name>
    <dbReference type="NCBI Taxonomy" id="4795"/>
    <lineage>
        <taxon>Eukaryota</taxon>
        <taxon>Sar</taxon>
        <taxon>Stramenopiles</taxon>
        <taxon>Oomycota</taxon>
        <taxon>Peronosporomycetes</taxon>
        <taxon>Peronosporales</taxon>
        <taxon>Peronosporaceae</taxon>
        <taxon>Phytophthora</taxon>
    </lineage>
</organism>